<proteinExistence type="predicted"/>
<reference evidence="1 2" key="1">
    <citation type="journal article" date="2021" name="Commun. Biol.">
        <title>The genome of Shorea leprosula (Dipterocarpaceae) highlights the ecological relevance of drought in aseasonal tropical rainforests.</title>
        <authorList>
            <person name="Ng K.K.S."/>
            <person name="Kobayashi M.J."/>
            <person name="Fawcett J.A."/>
            <person name="Hatakeyama M."/>
            <person name="Paape T."/>
            <person name="Ng C.H."/>
            <person name="Ang C.C."/>
            <person name="Tnah L.H."/>
            <person name="Lee C.T."/>
            <person name="Nishiyama T."/>
            <person name="Sese J."/>
            <person name="O'Brien M.J."/>
            <person name="Copetti D."/>
            <person name="Mohd Noor M.I."/>
            <person name="Ong R.C."/>
            <person name="Putra M."/>
            <person name="Sireger I.Z."/>
            <person name="Indrioko S."/>
            <person name="Kosugi Y."/>
            <person name="Izuno A."/>
            <person name="Isagi Y."/>
            <person name="Lee S.L."/>
            <person name="Shimizu K.K."/>
        </authorList>
    </citation>
    <scope>NUCLEOTIDE SEQUENCE [LARGE SCALE GENOMIC DNA]</scope>
    <source>
        <strain evidence="1">214</strain>
    </source>
</reference>
<accession>A0AAV5L3A7</accession>
<organism evidence="1 2">
    <name type="scientific">Rubroshorea leprosula</name>
    <dbReference type="NCBI Taxonomy" id="152421"/>
    <lineage>
        <taxon>Eukaryota</taxon>
        <taxon>Viridiplantae</taxon>
        <taxon>Streptophyta</taxon>
        <taxon>Embryophyta</taxon>
        <taxon>Tracheophyta</taxon>
        <taxon>Spermatophyta</taxon>
        <taxon>Magnoliopsida</taxon>
        <taxon>eudicotyledons</taxon>
        <taxon>Gunneridae</taxon>
        <taxon>Pentapetalae</taxon>
        <taxon>rosids</taxon>
        <taxon>malvids</taxon>
        <taxon>Malvales</taxon>
        <taxon>Dipterocarpaceae</taxon>
        <taxon>Rubroshorea</taxon>
    </lineage>
</organism>
<keyword evidence="2" id="KW-1185">Reference proteome</keyword>
<evidence type="ECO:0000313" key="1">
    <source>
        <dbReference type="EMBL" id="GKV31738.1"/>
    </source>
</evidence>
<comment type="caution">
    <text evidence="1">The sequence shown here is derived from an EMBL/GenBank/DDBJ whole genome shotgun (WGS) entry which is preliminary data.</text>
</comment>
<gene>
    <name evidence="1" type="ORF">SLEP1_g40407</name>
</gene>
<evidence type="ECO:0000313" key="2">
    <source>
        <dbReference type="Proteomes" id="UP001054252"/>
    </source>
</evidence>
<dbReference type="EMBL" id="BPVZ01000092">
    <property type="protein sequence ID" value="GKV31738.1"/>
    <property type="molecule type" value="Genomic_DNA"/>
</dbReference>
<protein>
    <submittedName>
        <fullName evidence="1">Uncharacterized protein</fullName>
    </submittedName>
</protein>
<dbReference type="Proteomes" id="UP001054252">
    <property type="component" value="Unassembled WGS sequence"/>
</dbReference>
<dbReference type="AlphaFoldDB" id="A0AAV5L3A7"/>
<sequence length="169" mass="19497">MASMHCYKPAQKSYYQEQEEFSYSEEETANWSLNGRRSHHGGFQGYTQKESYIESDRSQYLNNGMNKSHARYGYGQADYPNGCNAYGNQYFGYEKATAIAEGGEGMGQAYGHHKASHGMVIYEEKTKVKGKFKTGQFERINLNRSDDSCSDSEDECDEEYRGRRKYHCR</sequence>
<name>A0AAV5L3A7_9ROSI</name>